<dbReference type="PROSITE" id="PS00070">
    <property type="entry name" value="ALDEHYDE_DEHYDR_CYS"/>
    <property type="match status" value="1"/>
</dbReference>
<dbReference type="CDD" id="cd07114">
    <property type="entry name" value="ALDH_DhaS"/>
    <property type="match status" value="1"/>
</dbReference>
<dbReference type="PANTHER" id="PTHR11699">
    <property type="entry name" value="ALDEHYDE DEHYDROGENASE-RELATED"/>
    <property type="match status" value="1"/>
</dbReference>
<dbReference type="AlphaFoldDB" id="A0A9E6XY81"/>
<evidence type="ECO:0000259" key="3">
    <source>
        <dbReference type="Pfam" id="PF00171"/>
    </source>
</evidence>
<dbReference type="InterPro" id="IPR016162">
    <property type="entry name" value="Ald_DH_N"/>
</dbReference>
<dbReference type="FunFam" id="3.40.309.10:FF:000012">
    <property type="entry name" value="Betaine aldehyde dehydrogenase"/>
    <property type="match status" value="1"/>
</dbReference>
<feature type="domain" description="Aldehyde dehydrogenase" evidence="3">
    <location>
        <begin position="11"/>
        <end position="469"/>
    </location>
</feature>
<dbReference type="KEGG" id="sbae:DSM104329_02543"/>
<keyword evidence="5" id="KW-1185">Reference proteome</keyword>
<dbReference type="GO" id="GO:0008802">
    <property type="term" value="F:betaine-aldehyde dehydrogenase (NAD+) activity"/>
    <property type="evidence" value="ECO:0007669"/>
    <property type="project" value="UniProtKB-EC"/>
</dbReference>
<dbReference type="EC" id="1.2.1.8" evidence="4"/>
<accession>A0A9E6XY81</accession>
<dbReference type="InterPro" id="IPR016163">
    <property type="entry name" value="Ald_DH_C"/>
</dbReference>
<keyword evidence="2 4" id="KW-0560">Oxidoreductase</keyword>
<dbReference type="Gene3D" id="3.40.309.10">
    <property type="entry name" value="Aldehyde Dehydrogenase, Chain A, domain 2"/>
    <property type="match status" value="1"/>
</dbReference>
<dbReference type="InterPro" id="IPR016160">
    <property type="entry name" value="Ald_DH_CS_CYS"/>
</dbReference>
<reference evidence="4" key="1">
    <citation type="journal article" date="2022" name="Int. J. Syst. Evol. Microbiol.">
        <title>Pseudomonas aegrilactucae sp. nov. and Pseudomonas morbosilactucae sp. nov., pathogens causing bacterial rot of lettuce in Japan.</title>
        <authorList>
            <person name="Sawada H."/>
            <person name="Fujikawa T."/>
            <person name="Satou M."/>
        </authorList>
    </citation>
    <scope>NUCLEOTIDE SEQUENCE</scope>
    <source>
        <strain evidence="4">0166_1</strain>
    </source>
</reference>
<evidence type="ECO:0000256" key="2">
    <source>
        <dbReference type="ARBA" id="ARBA00023002"/>
    </source>
</evidence>
<proteinExistence type="inferred from homology"/>
<dbReference type="Gene3D" id="3.40.605.10">
    <property type="entry name" value="Aldehyde Dehydrogenase, Chain A, domain 1"/>
    <property type="match status" value="1"/>
</dbReference>
<organism evidence="4 5">
    <name type="scientific">Capillimicrobium parvum</name>
    <dbReference type="NCBI Taxonomy" id="2884022"/>
    <lineage>
        <taxon>Bacteria</taxon>
        <taxon>Bacillati</taxon>
        <taxon>Actinomycetota</taxon>
        <taxon>Thermoleophilia</taxon>
        <taxon>Solirubrobacterales</taxon>
        <taxon>Capillimicrobiaceae</taxon>
        <taxon>Capillimicrobium</taxon>
    </lineage>
</organism>
<dbReference type="EMBL" id="CP087164">
    <property type="protein sequence ID" value="UGS36143.1"/>
    <property type="molecule type" value="Genomic_DNA"/>
</dbReference>
<dbReference type="InterPro" id="IPR016161">
    <property type="entry name" value="Ald_DH/histidinol_DH"/>
</dbReference>
<dbReference type="SUPFAM" id="SSF53720">
    <property type="entry name" value="ALDH-like"/>
    <property type="match status" value="1"/>
</dbReference>
<dbReference type="FunFam" id="3.40.605.10:FF:000007">
    <property type="entry name" value="NAD/NADP-dependent betaine aldehyde dehydrogenase"/>
    <property type="match status" value="1"/>
</dbReference>
<dbReference type="Pfam" id="PF00171">
    <property type="entry name" value="Aldedh"/>
    <property type="match status" value="1"/>
</dbReference>
<dbReference type="InterPro" id="IPR015590">
    <property type="entry name" value="Aldehyde_DH_dom"/>
</dbReference>
<evidence type="ECO:0000256" key="1">
    <source>
        <dbReference type="ARBA" id="ARBA00009986"/>
    </source>
</evidence>
<gene>
    <name evidence="4" type="primary">gbsA</name>
    <name evidence="4" type="ORF">DSM104329_02543</name>
</gene>
<evidence type="ECO:0000313" key="5">
    <source>
        <dbReference type="Proteomes" id="UP001162834"/>
    </source>
</evidence>
<evidence type="ECO:0000313" key="4">
    <source>
        <dbReference type="EMBL" id="UGS36143.1"/>
    </source>
</evidence>
<name>A0A9E6XY81_9ACTN</name>
<dbReference type="Proteomes" id="UP001162834">
    <property type="component" value="Chromosome"/>
</dbReference>
<sequence length="490" mass="51634">MMIGAEHETRSGETLDVLTPSTGEVIARVPAGDATDVDLAVARAKEAFATWSRVPAAQRAKLINRLADLVDERLPELFELETSNNGRPIVETRAQLSMAGGIYRYNAALALTERGETFDAGPQHHGYLQRSPLGVCGVIVPFNHPFLIMARGVAPALAAGNTVVVKPSELTPLTALRFARLAAEAGIPDGVVNVVTGLGPAVGAPLTRHPDVKKIEFTGGAGTGRQVAVAAAERFVSYSAELGGKTPVLVFDDAGVEEAARGCAFAAFIAAGQTCVCGSRILVQESMYDAFVSALVEQTGAIGIGDPADRATQMGPLISAAARDRSAAYTAIARDEGATILTGGAPPRLDAPFDRGFFFAPTIVGNATNGMRCAQEEIFGPVIVVATFRDEADAIRQANDIPFGLGAAIWTRDVARAHRVAGRIEAGMVWVNDHHRTAPAMPWGGVKDPGFGKQSGREAYDSFTTVKAVVVRTAPDPVDWYGSDPHDRLN</sequence>
<protein>
    <submittedName>
        <fullName evidence="4">Betaine aldehyde dehydrogenase</fullName>
        <ecNumber evidence="4">1.2.1.8</ecNumber>
    </submittedName>
</protein>
<comment type="similarity">
    <text evidence="1">Belongs to the aldehyde dehydrogenase family.</text>
</comment>